<dbReference type="EMBL" id="JACRTD010000007">
    <property type="protein sequence ID" value="MBC8586024.1"/>
    <property type="molecule type" value="Genomic_DNA"/>
</dbReference>
<dbReference type="Pfam" id="PF06949">
    <property type="entry name" value="DUF1292"/>
    <property type="match status" value="1"/>
</dbReference>
<gene>
    <name evidence="1" type="ORF">H8705_10560</name>
</gene>
<dbReference type="RefSeq" id="WP_262395742.1">
    <property type="nucleotide sequence ID" value="NZ_JACRTD010000007.1"/>
</dbReference>
<proteinExistence type="predicted"/>
<dbReference type="InterPro" id="IPR009711">
    <property type="entry name" value="UPF0473"/>
</dbReference>
<protein>
    <submittedName>
        <fullName evidence="1">DUF1292 domain-containing protein</fullName>
    </submittedName>
</protein>
<sequence length="102" mass="11897">MAQSEYGNDILTLVDEDGQEHEFEVVDTLEMGEERYMALVASYDDPQETLEDDGELVILKVLEDEDGEEYLEAIQEEEEFDQVAAIFMERLEDDFDFNEEDE</sequence>
<keyword evidence="2" id="KW-1185">Reference proteome</keyword>
<dbReference type="AlphaFoldDB" id="A0A926ET56"/>
<evidence type="ECO:0000313" key="1">
    <source>
        <dbReference type="EMBL" id="MBC8586024.1"/>
    </source>
</evidence>
<accession>A0A926ET56</accession>
<comment type="caution">
    <text evidence="1">The sequence shown here is derived from an EMBL/GenBank/DDBJ whole genome shotgun (WGS) entry which is preliminary data.</text>
</comment>
<reference evidence="1" key="1">
    <citation type="submission" date="2020-08" db="EMBL/GenBank/DDBJ databases">
        <title>Genome public.</title>
        <authorList>
            <person name="Liu C."/>
            <person name="Sun Q."/>
        </authorList>
    </citation>
    <scope>NUCLEOTIDE SEQUENCE</scope>
    <source>
        <strain evidence="1">NSJ-64</strain>
    </source>
</reference>
<organism evidence="1 2">
    <name type="scientific">Youxingia wuxianensis</name>
    <dbReference type="NCBI Taxonomy" id="2763678"/>
    <lineage>
        <taxon>Bacteria</taxon>
        <taxon>Bacillati</taxon>
        <taxon>Bacillota</taxon>
        <taxon>Clostridia</taxon>
        <taxon>Eubacteriales</taxon>
        <taxon>Oscillospiraceae</taxon>
        <taxon>Youxingia</taxon>
    </lineage>
</organism>
<evidence type="ECO:0000313" key="2">
    <source>
        <dbReference type="Proteomes" id="UP000623678"/>
    </source>
</evidence>
<dbReference type="Proteomes" id="UP000623678">
    <property type="component" value="Unassembled WGS sequence"/>
</dbReference>
<name>A0A926ET56_9FIRM</name>